<dbReference type="SUPFAM" id="SSF54001">
    <property type="entry name" value="Cysteine proteinases"/>
    <property type="match status" value="1"/>
</dbReference>
<dbReference type="Pfam" id="PF08127">
    <property type="entry name" value="Propeptide_C1"/>
    <property type="match status" value="1"/>
</dbReference>
<gene>
    <name evidence="7" type="ORF">RHSIM_Rhsim01G0001600</name>
</gene>
<comment type="caution">
    <text evidence="7">The sequence shown here is derived from an EMBL/GenBank/DDBJ whole genome shotgun (WGS) entry which is preliminary data.</text>
</comment>
<keyword evidence="8" id="KW-1185">Reference proteome</keyword>
<evidence type="ECO:0000259" key="6">
    <source>
        <dbReference type="Pfam" id="PF08127"/>
    </source>
</evidence>
<dbReference type="OrthoDB" id="190265at2759"/>
<dbReference type="Proteomes" id="UP000626092">
    <property type="component" value="Unassembled WGS sequence"/>
</dbReference>
<protein>
    <recommendedName>
        <fullName evidence="6">Peptidase C1A propeptide domain-containing protein</fullName>
    </recommendedName>
</protein>
<dbReference type="Gene3D" id="3.90.70.10">
    <property type="entry name" value="Cysteine proteinases"/>
    <property type="match status" value="1"/>
</dbReference>
<name>A0A834LXS9_RHOSS</name>
<keyword evidence="2" id="KW-0732">Signal</keyword>
<organism evidence="7 8">
    <name type="scientific">Rhododendron simsii</name>
    <name type="common">Sims's rhododendron</name>
    <dbReference type="NCBI Taxonomy" id="118357"/>
    <lineage>
        <taxon>Eukaryota</taxon>
        <taxon>Viridiplantae</taxon>
        <taxon>Streptophyta</taxon>
        <taxon>Embryophyta</taxon>
        <taxon>Tracheophyta</taxon>
        <taxon>Spermatophyta</taxon>
        <taxon>Magnoliopsida</taxon>
        <taxon>eudicotyledons</taxon>
        <taxon>Gunneridae</taxon>
        <taxon>Pentapetalae</taxon>
        <taxon>asterids</taxon>
        <taxon>Ericales</taxon>
        <taxon>Ericaceae</taxon>
        <taxon>Ericoideae</taxon>
        <taxon>Rhodoreae</taxon>
        <taxon>Rhododendron</taxon>
    </lineage>
</organism>
<evidence type="ECO:0000256" key="3">
    <source>
        <dbReference type="ARBA" id="ARBA00022801"/>
    </source>
</evidence>
<keyword evidence="5" id="KW-1015">Disulfide bond</keyword>
<feature type="domain" description="Peptidase C1A propeptide" evidence="6">
    <location>
        <begin position="69"/>
        <end position="111"/>
    </location>
</feature>
<keyword evidence="3" id="KW-0378">Hydrolase</keyword>
<evidence type="ECO:0000256" key="2">
    <source>
        <dbReference type="ARBA" id="ARBA00022729"/>
    </source>
</evidence>
<dbReference type="AlphaFoldDB" id="A0A834LXS9"/>
<evidence type="ECO:0000256" key="5">
    <source>
        <dbReference type="ARBA" id="ARBA00023157"/>
    </source>
</evidence>
<evidence type="ECO:0000256" key="1">
    <source>
        <dbReference type="ARBA" id="ARBA00022670"/>
    </source>
</evidence>
<proteinExistence type="predicted"/>
<sequence length="156" mass="17675">MQGLSAMKRRAKTLSLNSEEFEITSLVRIDLGVDPLEQFLSLHSNWVEEGRRVVVPEPIPNLKLNSQILQESIIDLINRNPSAGWKAYMSPRFSNYTVGQFKHLLGVKPTPQQDLKDVPVIAHPKTLKLPDHFDARTAWPHCSTIGKILGWLLAWS</sequence>
<accession>A0A834LXS9</accession>
<dbReference type="InterPro" id="IPR038765">
    <property type="entry name" value="Papain-like_cys_pep_sf"/>
</dbReference>
<evidence type="ECO:0000313" key="8">
    <source>
        <dbReference type="Proteomes" id="UP000626092"/>
    </source>
</evidence>
<evidence type="ECO:0000256" key="4">
    <source>
        <dbReference type="ARBA" id="ARBA00022807"/>
    </source>
</evidence>
<keyword evidence="1" id="KW-0645">Protease</keyword>
<dbReference type="EMBL" id="WJXA01000001">
    <property type="protein sequence ID" value="KAF7152130.1"/>
    <property type="molecule type" value="Genomic_DNA"/>
</dbReference>
<keyword evidence="4" id="KW-0788">Thiol protease</keyword>
<dbReference type="GO" id="GO:0004197">
    <property type="term" value="F:cysteine-type endopeptidase activity"/>
    <property type="evidence" value="ECO:0007669"/>
    <property type="project" value="InterPro"/>
</dbReference>
<reference evidence="7" key="1">
    <citation type="submission" date="2019-11" db="EMBL/GenBank/DDBJ databases">
        <authorList>
            <person name="Liu Y."/>
            <person name="Hou J."/>
            <person name="Li T.-Q."/>
            <person name="Guan C.-H."/>
            <person name="Wu X."/>
            <person name="Wu H.-Z."/>
            <person name="Ling F."/>
            <person name="Zhang R."/>
            <person name="Shi X.-G."/>
            <person name="Ren J.-P."/>
            <person name="Chen E.-F."/>
            <person name="Sun J.-M."/>
        </authorList>
    </citation>
    <scope>NUCLEOTIDE SEQUENCE</scope>
    <source>
        <strain evidence="7">Adult_tree_wgs_1</strain>
        <tissue evidence="7">Leaves</tissue>
    </source>
</reference>
<evidence type="ECO:0000313" key="7">
    <source>
        <dbReference type="EMBL" id="KAF7152130.1"/>
    </source>
</evidence>
<dbReference type="InterPro" id="IPR012599">
    <property type="entry name" value="Propeptide_C1A"/>
</dbReference>
<dbReference type="GO" id="GO:0006508">
    <property type="term" value="P:proteolysis"/>
    <property type="evidence" value="ECO:0007669"/>
    <property type="project" value="UniProtKB-KW"/>
</dbReference>